<dbReference type="EMBL" id="CP000493">
    <property type="protein sequence ID" value="ABM80000.1"/>
    <property type="molecule type" value="Genomic_DNA"/>
</dbReference>
<sequence length="301" mass="33171">MPHELVARYLIPGIRALVAHALRRQGLGQERIARLLGVSQPLVSRYLRRRFDDILQELGEIGVDIDEVRSIVSILAARLILQNYTGYMELFTSYINTLLARGALCSFHRRLDPRLPVTCNICMNLFKPGRDPYIEEVEEAAKLFASRPGVEKLVPYVGSNIVAAKPQAKTIAEVVGLTGAIVRVGDKVAIVGFPAYGGSKHTASILLLAYSKWSDCRAAVVIAFSEQCIEKLRRTGLRVIEAGPHESPEKLLEDIASVLEKQRDPVDVIADRGGINLEPVIYVFGRSAMDAVERALLCLGD</sequence>
<dbReference type="PANTHER" id="PTHR40730">
    <property type="entry name" value="TRANSCRIPTIONAL REGULATOR PROTEIN-LIKE PROTEIN"/>
    <property type="match status" value="1"/>
</dbReference>
<dbReference type="Proteomes" id="UP000002593">
    <property type="component" value="Chromosome"/>
</dbReference>
<dbReference type="InterPro" id="IPR001387">
    <property type="entry name" value="Cro/C1-type_HTH"/>
</dbReference>
<dbReference type="SUPFAM" id="SSF53639">
    <property type="entry name" value="AraD/HMP-PK domain-like"/>
    <property type="match status" value="1"/>
</dbReference>
<dbReference type="InterPro" id="IPR010982">
    <property type="entry name" value="Lambda_DNA-bd_dom_sf"/>
</dbReference>
<evidence type="ECO:0000259" key="1">
    <source>
        <dbReference type="Pfam" id="PF10120"/>
    </source>
</evidence>
<feature type="domain" description="Thiamine-phosphate synthase ThiN" evidence="1">
    <location>
        <begin position="136"/>
        <end position="295"/>
    </location>
</feature>
<proteinExistence type="predicted"/>
<protein>
    <submittedName>
        <fullName evidence="2">Transcriptional regulator-conserved protein</fullName>
    </submittedName>
</protein>
<evidence type="ECO:0000313" key="3">
    <source>
        <dbReference type="Proteomes" id="UP000002593"/>
    </source>
</evidence>
<evidence type="ECO:0000313" key="2">
    <source>
        <dbReference type="EMBL" id="ABM80000.1"/>
    </source>
</evidence>
<dbReference type="HOGENOM" id="CLU_054903_0_0_2"/>
<keyword evidence="3" id="KW-1185">Reference proteome</keyword>
<dbReference type="KEGG" id="hbu:Hbut_0125"/>
<dbReference type="CDD" id="cd00093">
    <property type="entry name" value="HTH_XRE"/>
    <property type="match status" value="1"/>
</dbReference>
<dbReference type="InterPro" id="IPR036409">
    <property type="entry name" value="Aldolase_II/adducin_N_sf"/>
</dbReference>
<dbReference type="eggNOG" id="arCOG00021">
    <property type="taxonomic scope" value="Archaea"/>
</dbReference>
<dbReference type="Gene3D" id="1.10.260.40">
    <property type="entry name" value="lambda repressor-like DNA-binding domains"/>
    <property type="match status" value="1"/>
</dbReference>
<dbReference type="SUPFAM" id="SSF47413">
    <property type="entry name" value="lambda repressor-like DNA-binding domains"/>
    <property type="match status" value="1"/>
</dbReference>
<dbReference type="AlphaFoldDB" id="A2BJ39"/>
<name>A2BJ39_HYPBU</name>
<dbReference type="InterPro" id="IPR019293">
    <property type="entry name" value="ThiN"/>
</dbReference>
<dbReference type="EnsemblBacteria" id="ABM80000">
    <property type="protein sequence ID" value="ABM80000"/>
    <property type="gene ID" value="Hbut_0125"/>
</dbReference>
<dbReference type="PANTHER" id="PTHR40730:SF4">
    <property type="entry name" value="TRANSCRIPTIONAL REGULATOR"/>
    <property type="match status" value="1"/>
</dbReference>
<dbReference type="Pfam" id="PF10120">
    <property type="entry name" value="ThiN"/>
    <property type="match status" value="1"/>
</dbReference>
<reference evidence="2 3" key="1">
    <citation type="journal article" date="2007" name="Archaea">
        <title>The genome of Hyperthermus butylicus: a sulfur-reducing, peptide fermenting, neutrophilic Crenarchaeote growing up to 108 degrees C.</title>
        <authorList>
            <person name="Brugger K."/>
            <person name="Chen L."/>
            <person name="Stark M."/>
            <person name="Zibat A."/>
            <person name="Redder P."/>
            <person name="Ruepp A."/>
            <person name="Awayez M."/>
            <person name="She Q."/>
            <person name="Garrett R.A."/>
            <person name="Klenk H.P."/>
        </authorList>
    </citation>
    <scope>NUCLEOTIDE SEQUENCE [LARGE SCALE GENOMIC DNA]</scope>
    <source>
        <strain evidence="3">DSM 5456 / JCM 9403 / PLM1-5</strain>
    </source>
</reference>
<dbReference type="STRING" id="415426.Hbut_0125"/>
<dbReference type="Gene3D" id="3.40.225.10">
    <property type="entry name" value="Class II aldolase/adducin N-terminal domain"/>
    <property type="match status" value="1"/>
</dbReference>
<dbReference type="GO" id="GO:0003677">
    <property type="term" value="F:DNA binding"/>
    <property type="evidence" value="ECO:0007669"/>
    <property type="project" value="InterPro"/>
</dbReference>
<gene>
    <name evidence="2" type="ordered locus">Hbut_0125</name>
</gene>
<accession>A2BJ39</accession>
<organism evidence="2 3">
    <name type="scientific">Hyperthermus butylicus (strain DSM 5456 / JCM 9403 / PLM1-5)</name>
    <dbReference type="NCBI Taxonomy" id="415426"/>
    <lineage>
        <taxon>Archaea</taxon>
        <taxon>Thermoproteota</taxon>
        <taxon>Thermoprotei</taxon>
        <taxon>Desulfurococcales</taxon>
        <taxon>Pyrodictiaceae</taxon>
        <taxon>Hyperthermus</taxon>
    </lineage>
</organism>